<organism evidence="3 4">
    <name type="scientific">Clostridium moutaii</name>
    <dbReference type="NCBI Taxonomy" id="3240932"/>
    <lineage>
        <taxon>Bacteria</taxon>
        <taxon>Bacillati</taxon>
        <taxon>Bacillota</taxon>
        <taxon>Clostridia</taxon>
        <taxon>Eubacteriales</taxon>
        <taxon>Clostridiaceae</taxon>
        <taxon>Clostridium</taxon>
    </lineage>
</organism>
<dbReference type="SUPFAM" id="SSF51306">
    <property type="entry name" value="LexA/Signal peptidase"/>
    <property type="match status" value="1"/>
</dbReference>
<evidence type="ECO:0000313" key="3">
    <source>
        <dbReference type="EMBL" id="MEY8000821.1"/>
    </source>
</evidence>
<gene>
    <name evidence="3" type="ORF">AB8U03_11555</name>
</gene>
<evidence type="ECO:0000256" key="1">
    <source>
        <dbReference type="ARBA" id="ARBA00023125"/>
    </source>
</evidence>
<dbReference type="Gene3D" id="2.10.109.10">
    <property type="entry name" value="Umud Fragment, subunit A"/>
    <property type="match status" value="1"/>
</dbReference>
<name>A0ABV4BSY2_9CLOT</name>
<dbReference type="PROSITE" id="PS50943">
    <property type="entry name" value="HTH_CROC1"/>
    <property type="match status" value="1"/>
</dbReference>
<feature type="domain" description="HTH cro/C1-type" evidence="2">
    <location>
        <begin position="8"/>
        <end position="62"/>
    </location>
</feature>
<dbReference type="SUPFAM" id="SSF47413">
    <property type="entry name" value="lambda repressor-like DNA-binding domains"/>
    <property type="match status" value="1"/>
</dbReference>
<dbReference type="EMBL" id="JBGEWD010000010">
    <property type="protein sequence ID" value="MEY8000821.1"/>
    <property type="molecule type" value="Genomic_DNA"/>
</dbReference>
<keyword evidence="1" id="KW-0238">DNA-binding</keyword>
<comment type="caution">
    <text evidence="3">The sequence shown here is derived from an EMBL/GenBank/DDBJ whole genome shotgun (WGS) entry which is preliminary data.</text>
</comment>
<dbReference type="CDD" id="cd00093">
    <property type="entry name" value="HTH_XRE"/>
    <property type="match status" value="1"/>
</dbReference>
<dbReference type="PANTHER" id="PTHR46558">
    <property type="entry name" value="TRACRIPTIONAL REGULATORY PROTEIN-RELATED-RELATED"/>
    <property type="match status" value="1"/>
</dbReference>
<dbReference type="Pfam" id="PF01381">
    <property type="entry name" value="HTH_3"/>
    <property type="match status" value="1"/>
</dbReference>
<evidence type="ECO:0000313" key="4">
    <source>
        <dbReference type="Proteomes" id="UP001564657"/>
    </source>
</evidence>
<dbReference type="RefSeq" id="WP_369704712.1">
    <property type="nucleotide sequence ID" value="NZ_JBGEWD010000010.1"/>
</dbReference>
<dbReference type="InterPro" id="IPR015927">
    <property type="entry name" value="Peptidase_S24_S26A/B/C"/>
</dbReference>
<reference evidence="3 4" key="1">
    <citation type="submission" date="2024-08" db="EMBL/GenBank/DDBJ databases">
        <title>Clostridium lapicellarii sp. nov., and Clostridium renhuaiense sp. nov., two species isolated from the mud in a fermentation cellar used for producing sauce-flavour Chinese liquors.</title>
        <authorList>
            <person name="Yang F."/>
            <person name="Wang H."/>
            <person name="Chen L.Q."/>
            <person name="Zhou N."/>
            <person name="Lu J.J."/>
            <person name="Pu X.X."/>
            <person name="Wan B."/>
            <person name="Wang L."/>
            <person name="Liu S.J."/>
        </authorList>
    </citation>
    <scope>NUCLEOTIDE SEQUENCE [LARGE SCALE GENOMIC DNA]</scope>
    <source>
        <strain evidence="3 4">MT-5</strain>
    </source>
</reference>
<dbReference type="Pfam" id="PF00717">
    <property type="entry name" value="Peptidase_S24"/>
    <property type="match status" value="1"/>
</dbReference>
<dbReference type="InterPro" id="IPR036286">
    <property type="entry name" value="LexA/Signal_pep-like_sf"/>
</dbReference>
<evidence type="ECO:0000259" key="2">
    <source>
        <dbReference type="PROSITE" id="PS50943"/>
    </source>
</evidence>
<dbReference type="SMART" id="SM00530">
    <property type="entry name" value="HTH_XRE"/>
    <property type="match status" value="1"/>
</dbReference>
<dbReference type="Proteomes" id="UP001564657">
    <property type="component" value="Unassembled WGS sequence"/>
</dbReference>
<accession>A0ABV4BSY2</accession>
<dbReference type="Gene3D" id="1.10.260.40">
    <property type="entry name" value="lambda repressor-like DNA-binding domains"/>
    <property type="match status" value="1"/>
</dbReference>
<dbReference type="InterPro" id="IPR001387">
    <property type="entry name" value="Cro/C1-type_HTH"/>
</dbReference>
<dbReference type="PANTHER" id="PTHR46558:SF3">
    <property type="entry name" value="TRANSCRIPTIONAL REGULATOR"/>
    <property type="match status" value="1"/>
</dbReference>
<protein>
    <submittedName>
        <fullName evidence="3">Helix-turn-helix domain-containing protein</fullName>
    </submittedName>
</protein>
<proteinExistence type="predicted"/>
<dbReference type="InterPro" id="IPR010982">
    <property type="entry name" value="Lambda_DNA-bd_dom_sf"/>
</dbReference>
<sequence>MSRIGEKIKSARMESGISQKKLAKKLGVSEGFINEVEMGKKIANQEIIDRISKILGKDMNDITMSFEEQVYQEEKKEKFSPVPSKNEKVKDIWNEAFGSVLKKIPVYKYKMDSPIGFKQLPLVENKIEGYAQDKVLYLKIESEDMEGFRIHKGDLAFAHITGEVKSNSIYLVEYDEKRELRQIKKLDSNKMLLISGKNTIRTETIEIKNLKVIAKLDKVEIML</sequence>
<keyword evidence="4" id="KW-1185">Reference proteome</keyword>